<proteinExistence type="predicted"/>
<dbReference type="AlphaFoldDB" id="A0A803L4E9"/>
<protein>
    <submittedName>
        <fullName evidence="1">Uncharacterized protein</fullName>
    </submittedName>
</protein>
<sequence length="146" mass="16335">MSNCKPVSTPLVAHFKLSSASCPQTEEEKEKMASIPYVGVVKWIFRYLKGTVDEGLIIDKNLTTTTNVVGFVDSDYGGDLDRRRVCRRTEGIKEAGWLRGLVMDLGIPQGVTVVYCDSQSAIFLTKNDAYHFKTKHIAVKYYYVSG</sequence>
<accession>A0A803L4E9</accession>
<dbReference type="EnsemblPlants" id="AUR62006738-RA">
    <property type="protein sequence ID" value="AUR62006738-RA:cds"/>
    <property type="gene ID" value="AUR62006738"/>
</dbReference>
<evidence type="ECO:0000313" key="2">
    <source>
        <dbReference type="Proteomes" id="UP000596660"/>
    </source>
</evidence>
<reference evidence="1" key="1">
    <citation type="journal article" date="2017" name="Nature">
        <title>The genome of Chenopodium quinoa.</title>
        <authorList>
            <person name="Jarvis D.E."/>
            <person name="Ho Y.S."/>
            <person name="Lightfoot D.J."/>
            <person name="Schmoeckel S.M."/>
            <person name="Li B."/>
            <person name="Borm T.J.A."/>
            <person name="Ohyanagi H."/>
            <person name="Mineta K."/>
            <person name="Michell C.T."/>
            <person name="Saber N."/>
            <person name="Kharbatia N.M."/>
            <person name="Rupper R.R."/>
            <person name="Sharp A.R."/>
            <person name="Dally N."/>
            <person name="Boughton B.A."/>
            <person name="Woo Y.H."/>
            <person name="Gao G."/>
            <person name="Schijlen E.G.W.M."/>
            <person name="Guo X."/>
            <person name="Momin A.A."/>
            <person name="Negrao S."/>
            <person name="Al-Babili S."/>
            <person name="Gehring C."/>
            <person name="Roessner U."/>
            <person name="Jung C."/>
            <person name="Murphy K."/>
            <person name="Arold S.T."/>
            <person name="Gojobori T."/>
            <person name="van der Linden C.G."/>
            <person name="van Loo E.N."/>
            <person name="Jellen E.N."/>
            <person name="Maughan P.J."/>
            <person name="Tester M."/>
        </authorList>
    </citation>
    <scope>NUCLEOTIDE SEQUENCE [LARGE SCALE GENOMIC DNA]</scope>
    <source>
        <strain evidence="1">cv. PI 614886</strain>
    </source>
</reference>
<dbReference type="PANTHER" id="PTHR11439">
    <property type="entry name" value="GAG-POL-RELATED RETROTRANSPOSON"/>
    <property type="match status" value="1"/>
</dbReference>
<organism evidence="1 2">
    <name type="scientific">Chenopodium quinoa</name>
    <name type="common">Quinoa</name>
    <dbReference type="NCBI Taxonomy" id="63459"/>
    <lineage>
        <taxon>Eukaryota</taxon>
        <taxon>Viridiplantae</taxon>
        <taxon>Streptophyta</taxon>
        <taxon>Embryophyta</taxon>
        <taxon>Tracheophyta</taxon>
        <taxon>Spermatophyta</taxon>
        <taxon>Magnoliopsida</taxon>
        <taxon>eudicotyledons</taxon>
        <taxon>Gunneridae</taxon>
        <taxon>Pentapetalae</taxon>
        <taxon>Caryophyllales</taxon>
        <taxon>Chenopodiaceae</taxon>
        <taxon>Chenopodioideae</taxon>
        <taxon>Atripliceae</taxon>
        <taxon>Chenopodium</taxon>
    </lineage>
</organism>
<dbReference type="CDD" id="cd09272">
    <property type="entry name" value="RNase_HI_RT_Ty1"/>
    <property type="match status" value="1"/>
</dbReference>
<reference evidence="1" key="2">
    <citation type="submission" date="2021-03" db="UniProtKB">
        <authorList>
            <consortium name="EnsemblPlants"/>
        </authorList>
    </citation>
    <scope>IDENTIFICATION</scope>
</reference>
<evidence type="ECO:0000313" key="1">
    <source>
        <dbReference type="EnsemblPlants" id="AUR62006738-RA:cds"/>
    </source>
</evidence>
<dbReference type="Proteomes" id="UP000596660">
    <property type="component" value="Unplaced"/>
</dbReference>
<dbReference type="Gramene" id="AUR62006738-RA">
    <property type="protein sequence ID" value="AUR62006738-RA:cds"/>
    <property type="gene ID" value="AUR62006738"/>
</dbReference>
<dbReference type="PANTHER" id="PTHR11439:SF491">
    <property type="entry name" value="INTEGRASE CATALYTIC DOMAIN-CONTAINING PROTEIN"/>
    <property type="match status" value="1"/>
</dbReference>
<name>A0A803L4E9_CHEQI</name>
<keyword evidence="2" id="KW-1185">Reference proteome</keyword>